<organism evidence="5 6">
    <name type="scientific">Parabacteroides johnsonii</name>
    <dbReference type="NCBI Taxonomy" id="387661"/>
    <lineage>
        <taxon>Bacteria</taxon>
        <taxon>Pseudomonadati</taxon>
        <taxon>Bacteroidota</taxon>
        <taxon>Bacteroidia</taxon>
        <taxon>Bacteroidales</taxon>
        <taxon>Tannerellaceae</taxon>
        <taxon>Parabacteroides</taxon>
    </lineage>
</organism>
<protein>
    <recommendedName>
        <fullName evidence="4">Glycosyltransferase 2-like domain-containing protein</fullName>
    </recommendedName>
</protein>
<dbReference type="InterPro" id="IPR001173">
    <property type="entry name" value="Glyco_trans_2-like"/>
</dbReference>
<keyword evidence="1" id="KW-0328">Glycosyltransferase</keyword>
<name>A0A9Q5SSV5_9BACT</name>
<evidence type="ECO:0000259" key="4">
    <source>
        <dbReference type="Pfam" id="PF00535"/>
    </source>
</evidence>
<evidence type="ECO:0000256" key="1">
    <source>
        <dbReference type="ARBA" id="ARBA00022676"/>
    </source>
</evidence>
<dbReference type="Gene3D" id="3.90.550.10">
    <property type="entry name" value="Spore Coat Polysaccharide Biosynthesis Protein SpsA, Chain A"/>
    <property type="match status" value="1"/>
</dbReference>
<dbReference type="CDD" id="cd00761">
    <property type="entry name" value="Glyco_tranf_GTA_type"/>
    <property type="match status" value="1"/>
</dbReference>
<gene>
    <name evidence="5" type="ORF">B5F96_04870</name>
</gene>
<proteinExistence type="predicted"/>
<keyword evidence="2" id="KW-0808">Transferase</keyword>
<feature type="transmembrane region" description="Helical" evidence="3">
    <location>
        <begin position="317"/>
        <end position="341"/>
    </location>
</feature>
<dbReference type="InterPro" id="IPR029044">
    <property type="entry name" value="Nucleotide-diphossugar_trans"/>
</dbReference>
<reference evidence="6" key="1">
    <citation type="submission" date="2017-04" db="EMBL/GenBank/DDBJ databases">
        <title>Function of individual gut microbiota members based on whole genome sequencing of pure cultures obtained from chicken caecum.</title>
        <authorList>
            <person name="Medvecky M."/>
            <person name="Cejkova D."/>
            <person name="Polansky O."/>
            <person name="Karasova D."/>
            <person name="Kubasova T."/>
            <person name="Cizek A."/>
            <person name="Rychlik I."/>
        </authorList>
    </citation>
    <scope>NUCLEOTIDE SEQUENCE [LARGE SCALE GENOMIC DNA]</scope>
    <source>
        <strain evidence="6">An42</strain>
    </source>
</reference>
<keyword evidence="3" id="KW-0812">Transmembrane</keyword>
<dbReference type="EMBL" id="NFIJ01000003">
    <property type="protein sequence ID" value="OUO06375.1"/>
    <property type="molecule type" value="Genomic_DNA"/>
</dbReference>
<dbReference type="AlphaFoldDB" id="A0A9Q5SSV5"/>
<evidence type="ECO:0000256" key="3">
    <source>
        <dbReference type="SAM" id="Phobius"/>
    </source>
</evidence>
<comment type="caution">
    <text evidence="5">The sequence shown here is derived from an EMBL/GenBank/DDBJ whole genome shotgun (WGS) entry which is preliminary data.</text>
</comment>
<feature type="domain" description="Glycosyltransferase 2-like" evidence="4">
    <location>
        <begin position="10"/>
        <end position="128"/>
    </location>
</feature>
<dbReference type="RefSeq" id="WP_087375236.1">
    <property type="nucleotide sequence ID" value="NZ_CALVDK010000008.1"/>
</dbReference>
<evidence type="ECO:0000313" key="6">
    <source>
        <dbReference type="Proteomes" id="UP000195975"/>
    </source>
</evidence>
<dbReference type="Pfam" id="PF00535">
    <property type="entry name" value="Glycos_transf_2"/>
    <property type="match status" value="1"/>
</dbReference>
<dbReference type="Proteomes" id="UP000195975">
    <property type="component" value="Unassembled WGS sequence"/>
</dbReference>
<evidence type="ECO:0000313" key="5">
    <source>
        <dbReference type="EMBL" id="OUO06375.1"/>
    </source>
</evidence>
<dbReference type="GO" id="GO:0016758">
    <property type="term" value="F:hexosyltransferase activity"/>
    <property type="evidence" value="ECO:0007669"/>
    <property type="project" value="UniProtKB-ARBA"/>
</dbReference>
<dbReference type="PANTHER" id="PTHR22916:SF51">
    <property type="entry name" value="GLYCOSYLTRANSFERASE EPSH-RELATED"/>
    <property type="match status" value="1"/>
</dbReference>
<keyword evidence="3" id="KW-1133">Transmembrane helix</keyword>
<accession>A0A9Q5SSV5</accession>
<dbReference type="SUPFAM" id="SSF53448">
    <property type="entry name" value="Nucleotide-diphospho-sugar transferases"/>
    <property type="match status" value="1"/>
</dbReference>
<evidence type="ECO:0000256" key="2">
    <source>
        <dbReference type="ARBA" id="ARBA00022679"/>
    </source>
</evidence>
<sequence>MDYLNKELVSIIVPVYNSSAYIENCVNGLLCQSYKNIEIILVDDGSSDDSLDKCRILSQLDTRICVYSKKNSGASSARNMGIEYAHGYWLVFVDSDDIVKVDYVKHLVDVAYLSSADFVVSGIQYWNTQTECRIDKVYENRLLEDDNLAECIVKYRIYENGGPISKLYKASIIHDHSICFNENLHYAEDCDFMLKYISYINSLFFISSVDYIYRLTPNSLSHRKLSLASEEMCLLEMQKRYQDLSFKFKEYTLNLYKASIIQYYLRVLQGIVDSNLCINDKIVSLQSLICKCKGHYTDSEYRLYQPYCINDRILYKLLWLGSPFMILIYAKLIFPILRFLYKISR</sequence>
<dbReference type="PANTHER" id="PTHR22916">
    <property type="entry name" value="GLYCOSYLTRANSFERASE"/>
    <property type="match status" value="1"/>
</dbReference>
<keyword evidence="3" id="KW-0472">Membrane</keyword>